<proteinExistence type="predicted"/>
<keyword evidence="1" id="KW-0812">Transmembrane</keyword>
<comment type="caution">
    <text evidence="2">The sequence shown here is derived from an EMBL/GenBank/DDBJ whole genome shotgun (WGS) entry which is preliminary data.</text>
</comment>
<keyword evidence="1" id="KW-1133">Transmembrane helix</keyword>
<accession>A0ABS6KEI7</accession>
<gene>
    <name evidence="2" type="ORF">KTH90_23425</name>
</gene>
<dbReference type="RefSeq" id="WP_158355381.1">
    <property type="nucleotide sequence ID" value="NZ_JAHQCX010000026.1"/>
</dbReference>
<organism evidence="2 3">
    <name type="scientific">Diplocloster modestus</name>
    <dbReference type="NCBI Taxonomy" id="2850322"/>
    <lineage>
        <taxon>Bacteria</taxon>
        <taxon>Bacillati</taxon>
        <taxon>Bacillota</taxon>
        <taxon>Clostridia</taxon>
        <taxon>Lachnospirales</taxon>
        <taxon>Lachnospiraceae</taxon>
        <taxon>Diplocloster</taxon>
    </lineage>
</organism>
<dbReference type="EMBL" id="JAHQCX010000026">
    <property type="protein sequence ID" value="MBU9728946.1"/>
    <property type="molecule type" value="Genomic_DNA"/>
</dbReference>
<name>A0ABS6KEI7_9FIRM</name>
<dbReference type="Proteomes" id="UP001314681">
    <property type="component" value="Unassembled WGS sequence"/>
</dbReference>
<sequence length="168" mass="20421">MKKQYKLRLIVLFVIIILICISFLIFIFIKKKDNGNINQPIEYYIKANNSRNPEWFEKCFKDDEYTYTLHGADGVVTKHYENIKYSTKKFKEFMDRNDERYGKDWELSYRILSCEWFEDLGYYEVSVELLFKGNLNYEVDEISFNIINDKNQYYFTEGMRSLFIDIMV</sequence>
<evidence type="ECO:0000256" key="1">
    <source>
        <dbReference type="SAM" id="Phobius"/>
    </source>
</evidence>
<evidence type="ECO:0000313" key="3">
    <source>
        <dbReference type="Proteomes" id="UP001314681"/>
    </source>
</evidence>
<reference evidence="2 3" key="1">
    <citation type="submission" date="2021-06" db="EMBL/GenBank/DDBJ databases">
        <title>Description of novel taxa of the family Lachnospiraceae.</title>
        <authorList>
            <person name="Chaplin A.V."/>
            <person name="Sokolova S.R."/>
            <person name="Pikina A.P."/>
            <person name="Korzhanova M."/>
            <person name="Belova V."/>
            <person name="Korostin D."/>
            <person name="Efimov B.A."/>
        </authorList>
    </citation>
    <scope>NUCLEOTIDE SEQUENCE [LARGE SCALE GENOMIC DNA]</scope>
    <source>
        <strain evidence="2 3">ASD4241</strain>
    </source>
</reference>
<keyword evidence="3" id="KW-1185">Reference proteome</keyword>
<keyword evidence="1" id="KW-0472">Membrane</keyword>
<evidence type="ECO:0000313" key="2">
    <source>
        <dbReference type="EMBL" id="MBU9728946.1"/>
    </source>
</evidence>
<protein>
    <submittedName>
        <fullName evidence="2">Uncharacterized protein</fullName>
    </submittedName>
</protein>
<feature type="transmembrane region" description="Helical" evidence="1">
    <location>
        <begin position="7"/>
        <end position="29"/>
    </location>
</feature>